<feature type="region of interest" description="Disordered" evidence="1">
    <location>
        <begin position="1"/>
        <end position="87"/>
    </location>
</feature>
<feature type="compositionally biased region" description="Basic and acidic residues" evidence="1">
    <location>
        <begin position="60"/>
        <end position="70"/>
    </location>
</feature>
<protein>
    <submittedName>
        <fullName evidence="2">Uncharacterized protein</fullName>
    </submittedName>
</protein>
<name>A0A645CWP6_9ZZZZ</name>
<feature type="compositionally biased region" description="Basic residues" evidence="1">
    <location>
        <begin position="12"/>
        <end position="22"/>
    </location>
</feature>
<evidence type="ECO:0000313" key="2">
    <source>
        <dbReference type="EMBL" id="MPM81331.1"/>
    </source>
</evidence>
<feature type="region of interest" description="Disordered" evidence="1">
    <location>
        <begin position="118"/>
        <end position="151"/>
    </location>
</feature>
<reference evidence="2" key="1">
    <citation type="submission" date="2019-08" db="EMBL/GenBank/DDBJ databases">
        <authorList>
            <person name="Kucharzyk K."/>
            <person name="Murdoch R.W."/>
            <person name="Higgins S."/>
            <person name="Loffler F."/>
        </authorList>
    </citation>
    <scope>NUCLEOTIDE SEQUENCE</scope>
</reference>
<organism evidence="2">
    <name type="scientific">bioreactor metagenome</name>
    <dbReference type="NCBI Taxonomy" id="1076179"/>
    <lineage>
        <taxon>unclassified sequences</taxon>
        <taxon>metagenomes</taxon>
        <taxon>ecological metagenomes</taxon>
    </lineage>
</organism>
<sequence>MQQQKRDDGNHRQRKVMHRRIGQRQQQQHRPEDHCARQHRARRKDDGRQRILLQQPPRVEQARRASPERIAKRHPGQRPHDQVSAHARRRRILAQPHGKHHIEHQIVGRHRQQWLDIRPQHPGGRPLITRDHLAPRENGNQPPQTPQLREFREKNAHVDTVVRVFR</sequence>
<gene>
    <name evidence="2" type="ORF">SDC9_128383</name>
</gene>
<evidence type="ECO:0000256" key="1">
    <source>
        <dbReference type="SAM" id="MobiDB-lite"/>
    </source>
</evidence>
<proteinExistence type="predicted"/>
<dbReference type="AlphaFoldDB" id="A0A645CWP6"/>
<comment type="caution">
    <text evidence="2">The sequence shown here is derived from an EMBL/GenBank/DDBJ whole genome shotgun (WGS) entry which is preliminary data.</text>
</comment>
<feature type="compositionally biased region" description="Basic and acidic residues" evidence="1">
    <location>
        <begin position="1"/>
        <end position="11"/>
    </location>
</feature>
<dbReference type="EMBL" id="VSSQ01030703">
    <property type="protein sequence ID" value="MPM81331.1"/>
    <property type="molecule type" value="Genomic_DNA"/>
</dbReference>
<accession>A0A645CWP6</accession>